<proteinExistence type="inferred from homology"/>
<feature type="compositionally biased region" description="Gly residues" evidence="10">
    <location>
        <begin position="98"/>
        <end position="110"/>
    </location>
</feature>
<evidence type="ECO:0000313" key="12">
    <source>
        <dbReference type="EMBL" id="KAK9906548.1"/>
    </source>
</evidence>
<evidence type="ECO:0000256" key="8">
    <source>
        <dbReference type="ARBA" id="ARBA00023242"/>
    </source>
</evidence>
<feature type="compositionally biased region" description="Basic and acidic residues" evidence="10">
    <location>
        <begin position="162"/>
        <end position="172"/>
    </location>
</feature>
<evidence type="ECO:0000259" key="11">
    <source>
        <dbReference type="SMART" id="SM00479"/>
    </source>
</evidence>
<dbReference type="InterPro" id="IPR013520">
    <property type="entry name" value="Ribonucl_H"/>
</dbReference>
<dbReference type="InterPro" id="IPR037431">
    <property type="entry name" value="REX4_DEDDh_dom"/>
</dbReference>
<comment type="similarity">
    <text evidence="2">Belongs to the REXO4 family.</text>
</comment>
<protein>
    <recommendedName>
        <fullName evidence="3">RNA exonuclease 4</fullName>
    </recommendedName>
</protein>
<feature type="domain" description="Exonuclease" evidence="11">
    <location>
        <begin position="178"/>
        <end position="343"/>
    </location>
</feature>
<evidence type="ECO:0000256" key="10">
    <source>
        <dbReference type="SAM" id="MobiDB-lite"/>
    </source>
</evidence>
<accession>A0ABR2YJM0</accession>
<dbReference type="Pfam" id="PF00929">
    <property type="entry name" value="RNase_T"/>
    <property type="match status" value="1"/>
</dbReference>
<evidence type="ECO:0000256" key="1">
    <source>
        <dbReference type="ARBA" id="ARBA00004123"/>
    </source>
</evidence>
<dbReference type="SMART" id="SM00479">
    <property type="entry name" value="EXOIII"/>
    <property type="match status" value="1"/>
</dbReference>
<dbReference type="Gene3D" id="3.30.420.10">
    <property type="entry name" value="Ribonuclease H-like superfamily/Ribonuclease H"/>
    <property type="match status" value="1"/>
</dbReference>
<dbReference type="PANTHER" id="PTHR12801:SF45">
    <property type="entry name" value="RNA EXONUCLEASE 4"/>
    <property type="match status" value="1"/>
</dbReference>
<evidence type="ECO:0000313" key="13">
    <source>
        <dbReference type="Proteomes" id="UP001491310"/>
    </source>
</evidence>
<sequence>MKAADVSGTQDGPAVPSTGPARPPAADTAPTQASAKKRSKNKFKPPSAAPSPPHAAVAGQKRDLKEAGLADHAAARDKRKKRRRRRKPKAAAPPAPGEEGGPLEGAGKTGADGAAIVPTIVAPPPKGAAGQSNWAALKATLGAGSGQRKRRRPAPEGEDIAAPERRPERLSDTEGLTPVLAVDCEMVGVGADGTRSSLARVCVVNSAGNVLLDEHVAQRERVTNYRTRFSGIRPSDLVGAPSLEDVQRRVADMFKGRTVVGHAITNDLTALLLSHPRKSIRDTARFPPLMRATAPGRRPKPRALRHLALEHLGLTIQEGEHSPVDDARAALYLYQKHRKEWELHMERGTVNQLKAPGAVQQQAGVKKGSKSFEELAAADDMVDL</sequence>
<organism evidence="12 13">
    <name type="scientific">Coccomyxa subellipsoidea</name>
    <dbReference type="NCBI Taxonomy" id="248742"/>
    <lineage>
        <taxon>Eukaryota</taxon>
        <taxon>Viridiplantae</taxon>
        <taxon>Chlorophyta</taxon>
        <taxon>core chlorophytes</taxon>
        <taxon>Trebouxiophyceae</taxon>
        <taxon>Trebouxiophyceae incertae sedis</taxon>
        <taxon>Coccomyxaceae</taxon>
        <taxon>Coccomyxa</taxon>
    </lineage>
</organism>
<reference evidence="12 13" key="1">
    <citation type="journal article" date="2024" name="Nat. Commun.">
        <title>Phylogenomics reveals the evolutionary origins of lichenization in chlorophyte algae.</title>
        <authorList>
            <person name="Puginier C."/>
            <person name="Libourel C."/>
            <person name="Otte J."/>
            <person name="Skaloud P."/>
            <person name="Haon M."/>
            <person name="Grisel S."/>
            <person name="Petersen M."/>
            <person name="Berrin J.G."/>
            <person name="Delaux P.M."/>
            <person name="Dal Grande F."/>
            <person name="Keller J."/>
        </authorList>
    </citation>
    <scope>NUCLEOTIDE SEQUENCE [LARGE SCALE GENOMIC DNA]</scope>
    <source>
        <strain evidence="12 13">SAG 216-7</strain>
    </source>
</reference>
<evidence type="ECO:0000256" key="2">
    <source>
        <dbReference type="ARBA" id="ARBA00010489"/>
    </source>
</evidence>
<evidence type="ECO:0000256" key="4">
    <source>
        <dbReference type="ARBA" id="ARBA00022552"/>
    </source>
</evidence>
<dbReference type="PANTHER" id="PTHR12801">
    <property type="entry name" value="RNA EXONUCLEASE REXO1 / RECO3 FAMILY MEMBER-RELATED"/>
    <property type="match status" value="1"/>
</dbReference>
<feature type="region of interest" description="Disordered" evidence="10">
    <location>
        <begin position="1"/>
        <end position="111"/>
    </location>
</feature>
<dbReference type="InterPro" id="IPR012337">
    <property type="entry name" value="RNaseH-like_sf"/>
</dbReference>
<comment type="function">
    <text evidence="9">Exoribonuclease involved in ribosome biosynthesis. Involved in the processing of ITS1, the internal transcribed spacer localized between the 18S and 5.8S rRNAs.</text>
</comment>
<dbReference type="Proteomes" id="UP001491310">
    <property type="component" value="Unassembled WGS sequence"/>
</dbReference>
<name>A0ABR2YJM0_9CHLO</name>
<keyword evidence="4" id="KW-0698">rRNA processing</keyword>
<keyword evidence="7" id="KW-0269">Exonuclease</keyword>
<dbReference type="InterPro" id="IPR036397">
    <property type="entry name" value="RNaseH_sf"/>
</dbReference>
<evidence type="ECO:0000256" key="7">
    <source>
        <dbReference type="ARBA" id="ARBA00022839"/>
    </source>
</evidence>
<evidence type="ECO:0000256" key="9">
    <source>
        <dbReference type="ARBA" id="ARBA00025599"/>
    </source>
</evidence>
<feature type="compositionally biased region" description="Basic residues" evidence="10">
    <location>
        <begin position="77"/>
        <end position="89"/>
    </location>
</feature>
<dbReference type="InterPro" id="IPR047021">
    <property type="entry name" value="REXO1/3/4-like"/>
</dbReference>
<gene>
    <name evidence="12" type="ORF">WJX75_004017</name>
</gene>
<feature type="region of interest" description="Disordered" evidence="10">
    <location>
        <begin position="141"/>
        <end position="174"/>
    </location>
</feature>
<keyword evidence="13" id="KW-1185">Reference proteome</keyword>
<evidence type="ECO:0000256" key="5">
    <source>
        <dbReference type="ARBA" id="ARBA00022722"/>
    </source>
</evidence>
<dbReference type="SUPFAM" id="SSF53098">
    <property type="entry name" value="Ribonuclease H-like"/>
    <property type="match status" value="1"/>
</dbReference>
<dbReference type="EMBL" id="JALJOT010000010">
    <property type="protein sequence ID" value="KAK9906548.1"/>
    <property type="molecule type" value="Genomic_DNA"/>
</dbReference>
<evidence type="ECO:0000256" key="6">
    <source>
        <dbReference type="ARBA" id="ARBA00022801"/>
    </source>
</evidence>
<feature type="compositionally biased region" description="Basic and acidic residues" evidence="10">
    <location>
        <begin position="60"/>
        <end position="76"/>
    </location>
</feature>
<keyword evidence="6" id="KW-0378">Hydrolase</keyword>
<dbReference type="CDD" id="cd06144">
    <property type="entry name" value="REX4_like"/>
    <property type="match status" value="1"/>
</dbReference>
<comment type="caution">
    <text evidence="12">The sequence shown here is derived from an EMBL/GenBank/DDBJ whole genome shotgun (WGS) entry which is preliminary data.</text>
</comment>
<comment type="subcellular location">
    <subcellularLocation>
        <location evidence="1">Nucleus</location>
    </subcellularLocation>
</comment>
<evidence type="ECO:0000256" key="3">
    <source>
        <dbReference type="ARBA" id="ARBA00016937"/>
    </source>
</evidence>
<keyword evidence="8" id="KW-0539">Nucleus</keyword>
<feature type="compositionally biased region" description="Low complexity" evidence="10">
    <location>
        <begin position="18"/>
        <end position="34"/>
    </location>
</feature>
<keyword evidence="5" id="KW-0540">Nuclease</keyword>